<dbReference type="InterPro" id="IPR018673">
    <property type="entry name" value="DUF2141"/>
</dbReference>
<accession>A0ABT5R932</accession>
<protein>
    <submittedName>
        <fullName evidence="1">DUF2141 domain-containing protein</fullName>
    </submittedName>
</protein>
<name>A0ABT5R932_9GAMM</name>
<dbReference type="Pfam" id="PF09912">
    <property type="entry name" value="DUF2141"/>
    <property type="match status" value="1"/>
</dbReference>
<dbReference type="EMBL" id="JAJUBC010000052">
    <property type="protein sequence ID" value="MDD1796330.1"/>
    <property type="molecule type" value="Genomic_DNA"/>
</dbReference>
<comment type="caution">
    <text evidence="1">The sequence shown here is derived from an EMBL/GenBank/DDBJ whole genome shotgun (WGS) entry which is preliminary data.</text>
</comment>
<evidence type="ECO:0000313" key="1">
    <source>
        <dbReference type="EMBL" id="MDD1796330.1"/>
    </source>
</evidence>
<proteinExistence type="predicted"/>
<gene>
    <name evidence="1" type="ORF">LRP50_24725</name>
</gene>
<dbReference type="RefSeq" id="WP_274167061.1">
    <property type="nucleotide sequence ID" value="NZ_JAJUBC010000052.1"/>
</dbReference>
<keyword evidence="2" id="KW-1185">Reference proteome</keyword>
<reference evidence="1" key="1">
    <citation type="submission" date="2021-12" db="EMBL/GenBank/DDBJ databases">
        <title>Enterovibrio ZSDZ35 sp. nov. and Enterovibrio ZSDZ42 sp. nov., isolated from coastal seawater in Qingdao.</title>
        <authorList>
            <person name="Zhang P."/>
        </authorList>
    </citation>
    <scope>NUCLEOTIDE SEQUENCE</scope>
    <source>
        <strain evidence="1">ZSDZ42</strain>
    </source>
</reference>
<dbReference type="Proteomes" id="UP001149400">
    <property type="component" value="Unassembled WGS sequence"/>
</dbReference>
<organism evidence="1 2">
    <name type="scientific">Enterovibrio gelatinilyticus</name>
    <dbReference type="NCBI Taxonomy" id="2899819"/>
    <lineage>
        <taxon>Bacteria</taxon>
        <taxon>Pseudomonadati</taxon>
        <taxon>Pseudomonadota</taxon>
        <taxon>Gammaproteobacteria</taxon>
        <taxon>Vibrionales</taxon>
        <taxon>Vibrionaceae</taxon>
        <taxon>Enterovibrio</taxon>
    </lineage>
</organism>
<evidence type="ECO:0000313" key="2">
    <source>
        <dbReference type="Proteomes" id="UP001149400"/>
    </source>
</evidence>
<sequence>MTLKQTVIAMILGGISMSVDALENSVEVRVKGIDTSRPGQILVMLFQEEGFPKAHDKALRILRYPSTETERVVVLKNVPTLFAIKVLHDEDEDGKVTKNWTGILPKEGLGFSKGARITYKAPSFASARLSVADLEESNTPHDITMRYP</sequence>